<dbReference type="PROSITE" id="PS50157">
    <property type="entry name" value="ZINC_FINGER_C2H2_2"/>
    <property type="match status" value="3"/>
</dbReference>
<dbReference type="InterPro" id="IPR012934">
    <property type="entry name" value="Znf_AD"/>
</dbReference>
<evidence type="ECO:0000313" key="9">
    <source>
        <dbReference type="Proteomes" id="UP000001819"/>
    </source>
</evidence>
<evidence type="ECO:0000256" key="2">
    <source>
        <dbReference type="ARBA" id="ARBA00022771"/>
    </source>
</evidence>
<evidence type="ECO:0000313" key="10">
    <source>
        <dbReference type="RefSeq" id="XP_033239453.1"/>
    </source>
</evidence>
<gene>
    <name evidence="10" type="primary">LOC26532315</name>
</gene>
<dbReference type="Pfam" id="PF00096">
    <property type="entry name" value="zf-C2H2"/>
    <property type="match status" value="2"/>
</dbReference>
<dbReference type="InterPro" id="IPR013087">
    <property type="entry name" value="Znf_C2H2_type"/>
</dbReference>
<dbReference type="SMART" id="SM00355">
    <property type="entry name" value="ZnF_C2H2"/>
    <property type="match status" value="3"/>
</dbReference>
<feature type="binding site" evidence="5">
    <location>
        <position position="55"/>
    </location>
    <ligand>
        <name>Zn(2+)</name>
        <dbReference type="ChEBI" id="CHEBI:29105"/>
    </ligand>
</feature>
<protein>
    <submittedName>
        <fullName evidence="10">Transcription factor Ouib-like isoform X1</fullName>
    </submittedName>
</protein>
<dbReference type="SMART" id="SM00868">
    <property type="entry name" value="zf-AD"/>
    <property type="match status" value="1"/>
</dbReference>
<evidence type="ECO:0000256" key="4">
    <source>
        <dbReference type="PROSITE-ProRule" id="PRU00042"/>
    </source>
</evidence>
<evidence type="ECO:0000256" key="6">
    <source>
        <dbReference type="SAM" id="MobiDB-lite"/>
    </source>
</evidence>
<feature type="compositionally biased region" description="Basic and acidic residues" evidence="6">
    <location>
        <begin position="147"/>
        <end position="156"/>
    </location>
</feature>
<feature type="binding site" evidence="5">
    <location>
        <position position="52"/>
    </location>
    <ligand>
        <name>Zn(2+)</name>
        <dbReference type="ChEBI" id="CHEBI:29105"/>
    </ligand>
</feature>
<evidence type="ECO:0000259" key="7">
    <source>
        <dbReference type="PROSITE" id="PS50157"/>
    </source>
</evidence>
<accession>A0A6I8W7W2</accession>
<dbReference type="Gene3D" id="3.30.160.60">
    <property type="entry name" value="Classic Zinc Finger"/>
    <property type="match status" value="2"/>
</dbReference>
<dbReference type="PROSITE" id="PS51915">
    <property type="entry name" value="ZAD"/>
    <property type="match status" value="1"/>
</dbReference>
<dbReference type="GO" id="GO:0008270">
    <property type="term" value="F:zinc ion binding"/>
    <property type="evidence" value="ECO:0007669"/>
    <property type="project" value="UniProtKB-UniRule"/>
</dbReference>
<feature type="domain" description="C2H2-type" evidence="7">
    <location>
        <begin position="287"/>
        <end position="315"/>
    </location>
</feature>
<keyword evidence="2 4" id="KW-0863">Zinc-finger</keyword>
<evidence type="ECO:0000256" key="5">
    <source>
        <dbReference type="PROSITE-ProRule" id="PRU01263"/>
    </source>
</evidence>
<name>A0A6I8W7W2_DROPS</name>
<feature type="binding site" evidence="5">
    <location>
        <position position="5"/>
    </location>
    <ligand>
        <name>Zn(2+)</name>
        <dbReference type="ChEBI" id="CHEBI:29105"/>
    </ligand>
</feature>
<dbReference type="GO" id="GO:0005634">
    <property type="term" value="C:nucleus"/>
    <property type="evidence" value="ECO:0007669"/>
    <property type="project" value="InterPro"/>
</dbReference>
<feature type="domain" description="C2H2-type" evidence="7">
    <location>
        <begin position="259"/>
        <end position="286"/>
    </location>
</feature>
<dbReference type="GO" id="GO:0000978">
    <property type="term" value="F:RNA polymerase II cis-regulatory region sequence-specific DNA binding"/>
    <property type="evidence" value="ECO:0007669"/>
    <property type="project" value="TreeGrafter"/>
</dbReference>
<feature type="region of interest" description="Disordered" evidence="6">
    <location>
        <begin position="79"/>
        <end position="109"/>
    </location>
</feature>
<feature type="region of interest" description="Disordered" evidence="6">
    <location>
        <begin position="145"/>
        <end position="219"/>
    </location>
</feature>
<dbReference type="Proteomes" id="UP000001819">
    <property type="component" value="Chromosome X"/>
</dbReference>
<dbReference type="PROSITE" id="PS00028">
    <property type="entry name" value="ZINC_FINGER_C2H2_1"/>
    <property type="match status" value="3"/>
</dbReference>
<dbReference type="RefSeq" id="XP_033239453.1">
    <property type="nucleotide sequence ID" value="XM_033383562.1"/>
</dbReference>
<evidence type="ECO:0000259" key="8">
    <source>
        <dbReference type="PROSITE" id="PS51915"/>
    </source>
</evidence>
<proteinExistence type="predicted"/>
<dbReference type="GO" id="GO:0000981">
    <property type="term" value="F:DNA-binding transcription factor activity, RNA polymerase II-specific"/>
    <property type="evidence" value="ECO:0007669"/>
    <property type="project" value="TreeGrafter"/>
</dbReference>
<keyword evidence="1 5" id="KW-0479">Metal-binding</keyword>
<dbReference type="SUPFAM" id="SSF57667">
    <property type="entry name" value="beta-beta-alpha zinc fingers"/>
    <property type="match status" value="1"/>
</dbReference>
<organism evidence="9 10">
    <name type="scientific">Drosophila pseudoobscura pseudoobscura</name>
    <name type="common">Fruit fly</name>
    <dbReference type="NCBI Taxonomy" id="46245"/>
    <lineage>
        <taxon>Eukaryota</taxon>
        <taxon>Metazoa</taxon>
        <taxon>Ecdysozoa</taxon>
        <taxon>Arthropoda</taxon>
        <taxon>Hexapoda</taxon>
        <taxon>Insecta</taxon>
        <taxon>Pterygota</taxon>
        <taxon>Neoptera</taxon>
        <taxon>Endopterygota</taxon>
        <taxon>Diptera</taxon>
        <taxon>Brachycera</taxon>
        <taxon>Muscomorpha</taxon>
        <taxon>Ephydroidea</taxon>
        <taxon>Drosophilidae</taxon>
        <taxon>Drosophila</taxon>
        <taxon>Sophophora</taxon>
    </lineage>
</organism>
<feature type="compositionally biased region" description="Low complexity" evidence="6">
    <location>
        <begin position="172"/>
        <end position="204"/>
    </location>
</feature>
<dbReference type="InterPro" id="IPR036236">
    <property type="entry name" value="Znf_C2H2_sf"/>
</dbReference>
<dbReference type="InParanoid" id="A0A6I8W7W2"/>
<dbReference type="PANTHER" id="PTHR23235">
    <property type="entry name" value="KRUEPPEL-LIKE TRANSCRIPTION FACTOR"/>
    <property type="match status" value="1"/>
</dbReference>
<evidence type="ECO:0000256" key="3">
    <source>
        <dbReference type="ARBA" id="ARBA00022833"/>
    </source>
</evidence>
<keyword evidence="9" id="KW-1185">Reference proteome</keyword>
<sequence>MNNQCRACGSAMYNTKGRNLFQKKNAKLLLNFNLVTNNLALKKDPRVPSCICASCAESLNRAVIFRARALETQENFLQQRAGLPENDLPTDDETPGETSNSEVKAQDADSLMSGLENELGGKTGFDGTDAYETAQVADSLITSLQKDSGHEKKKSSITENIIKAPKQLADNSTFRSSPSTTPTSRSPLSTTPTSSSTRPSRLTSKNAAQSDKRHPLPKKILKRRSCTMNKLKCKFCEQTFVSPFELSCHMRSHTAETSCKCSYCDRAFSTKGNTIRHERTHTRQAAFVCPTCDMSFTLATVLKRHISLYHTQMSMSF</sequence>
<dbReference type="Pfam" id="PF07776">
    <property type="entry name" value="zf-AD"/>
    <property type="match status" value="1"/>
</dbReference>
<feature type="domain" description="C2H2-type" evidence="7">
    <location>
        <begin position="231"/>
        <end position="258"/>
    </location>
</feature>
<dbReference type="AlphaFoldDB" id="A0A6I8W7W2"/>
<feature type="domain" description="ZAD" evidence="8">
    <location>
        <begin position="3"/>
        <end position="79"/>
    </location>
</feature>
<reference evidence="10" key="1">
    <citation type="submission" date="2025-08" db="UniProtKB">
        <authorList>
            <consortium name="RefSeq"/>
        </authorList>
    </citation>
    <scope>IDENTIFICATION</scope>
    <source>
        <strain evidence="10">MV-25-SWS-2005</strain>
        <tissue evidence="10">Whole body</tissue>
    </source>
</reference>
<dbReference type="PANTHER" id="PTHR23235:SF120">
    <property type="entry name" value="KRUPPEL-LIKE FACTOR 15"/>
    <property type="match status" value="1"/>
</dbReference>
<feature type="binding site" evidence="5">
    <location>
        <position position="8"/>
    </location>
    <ligand>
        <name>Zn(2+)</name>
        <dbReference type="ChEBI" id="CHEBI:29105"/>
    </ligand>
</feature>
<keyword evidence="3 5" id="KW-0862">Zinc</keyword>
<evidence type="ECO:0000256" key="1">
    <source>
        <dbReference type="ARBA" id="ARBA00022723"/>
    </source>
</evidence>
<dbReference type="KEGG" id="dpo:26532315"/>